<dbReference type="AlphaFoldDB" id="A0A5B8W1A7"/>
<feature type="signal peptide" evidence="1">
    <location>
        <begin position="1"/>
        <end position="26"/>
    </location>
</feature>
<dbReference type="RefSeq" id="WP_147053855.1">
    <property type="nucleotide sequence ID" value="NZ_CP042437.1"/>
</dbReference>
<protein>
    <submittedName>
        <fullName evidence="2">Uncharacterized protein</fullName>
    </submittedName>
</protein>
<evidence type="ECO:0000313" key="2">
    <source>
        <dbReference type="EMBL" id="QEC76685.1"/>
    </source>
</evidence>
<keyword evidence="1" id="KW-0732">Signal</keyword>
<dbReference type="KEGG" id="mgk:FSB76_12260"/>
<evidence type="ECO:0000313" key="3">
    <source>
        <dbReference type="Proteomes" id="UP000321362"/>
    </source>
</evidence>
<keyword evidence="3" id="KW-1185">Reference proteome</keyword>
<feature type="chain" id="PRO_5022941054" evidence="1">
    <location>
        <begin position="27"/>
        <end position="279"/>
    </location>
</feature>
<proteinExistence type="predicted"/>
<gene>
    <name evidence="2" type="ORF">FSB76_12260</name>
</gene>
<evidence type="ECO:0000256" key="1">
    <source>
        <dbReference type="SAM" id="SignalP"/>
    </source>
</evidence>
<dbReference type="Proteomes" id="UP000321362">
    <property type="component" value="Chromosome"/>
</dbReference>
<name>A0A5B8W1A7_9SPHI</name>
<accession>A0A5B8W1A7</accession>
<sequence>MNIFNTIGRKEIAVALFLFTGFNVYAQQNNEAPKPVAGKTYLKQTIVKSESTLQNGTASVNISSSSAVTKTYNFEASYGNSLKAKVVTTQITDTINSGKDHFYFSSNKPADTSGQLSAALRAVVGAEDIYILDGQGNVAGIQKSAPVSVVDSIMSFAGLEREELTVGKKFPLIVDIAKLKDLEPSKRWGDTVSDIRGKTVGEYWLQSNNKAVTVLAFIKTTNDDKLNTHSTGTYTIDNASGIVLKREIQHFTTGYQMFQGKPFISTRRSTVTEICSLVD</sequence>
<dbReference type="EMBL" id="CP042437">
    <property type="protein sequence ID" value="QEC76685.1"/>
    <property type="molecule type" value="Genomic_DNA"/>
</dbReference>
<dbReference type="OrthoDB" id="793302at2"/>
<reference evidence="2 3" key="1">
    <citation type="journal article" date="2013" name="J. Microbiol.">
        <title>Mucilaginibacter ginsenosidivorax sp. nov., with ginsenoside converting activity isolated from sediment.</title>
        <authorList>
            <person name="Kim J.K."/>
            <person name="Choi T.E."/>
            <person name="Liu Q.M."/>
            <person name="Park H.Y."/>
            <person name="Yi T.H."/>
            <person name="Yoon M.H."/>
            <person name="Kim S.C."/>
            <person name="Im W.T."/>
        </authorList>
    </citation>
    <scope>NUCLEOTIDE SEQUENCE [LARGE SCALE GENOMIC DNA]</scope>
    <source>
        <strain evidence="2 3">KHI28</strain>
    </source>
</reference>
<organism evidence="2 3">
    <name type="scientific">Mucilaginibacter ginsenosidivorax</name>
    <dbReference type="NCBI Taxonomy" id="862126"/>
    <lineage>
        <taxon>Bacteria</taxon>
        <taxon>Pseudomonadati</taxon>
        <taxon>Bacteroidota</taxon>
        <taxon>Sphingobacteriia</taxon>
        <taxon>Sphingobacteriales</taxon>
        <taxon>Sphingobacteriaceae</taxon>
        <taxon>Mucilaginibacter</taxon>
    </lineage>
</organism>